<dbReference type="SUPFAM" id="SSF53098">
    <property type="entry name" value="Ribonuclease H-like"/>
    <property type="match status" value="1"/>
</dbReference>
<dbReference type="InterPro" id="IPR012337">
    <property type="entry name" value="RNaseH-like_sf"/>
</dbReference>
<keyword evidence="1" id="KW-0479">Metal-binding</keyword>
<evidence type="ECO:0000259" key="7">
    <source>
        <dbReference type="Pfam" id="PF02892"/>
    </source>
</evidence>
<evidence type="ECO:0000256" key="6">
    <source>
        <dbReference type="SAM" id="MobiDB-lite"/>
    </source>
</evidence>
<evidence type="ECO:0000313" key="8">
    <source>
        <dbReference type="EMBL" id="KAK0131200.1"/>
    </source>
</evidence>
<dbReference type="EMBL" id="JAOPHQ010006558">
    <property type="protein sequence ID" value="KAK0131200.1"/>
    <property type="molecule type" value="Genomic_DNA"/>
</dbReference>
<dbReference type="SUPFAM" id="SSF57667">
    <property type="entry name" value="beta-beta-alpha zinc fingers"/>
    <property type="match status" value="1"/>
</dbReference>
<keyword evidence="4" id="KW-0805">Transcription regulation</keyword>
<dbReference type="InterPro" id="IPR003656">
    <property type="entry name" value="Znf_BED"/>
</dbReference>
<feature type="region of interest" description="Disordered" evidence="6">
    <location>
        <begin position="463"/>
        <end position="508"/>
    </location>
</feature>
<keyword evidence="3" id="KW-0862">Zinc</keyword>
<dbReference type="GO" id="GO:0003677">
    <property type="term" value="F:DNA binding"/>
    <property type="evidence" value="ECO:0007669"/>
    <property type="project" value="InterPro"/>
</dbReference>
<comment type="caution">
    <text evidence="8">The sequence shown here is derived from an EMBL/GenBank/DDBJ whole genome shotgun (WGS) entry which is preliminary data.</text>
</comment>
<sequence>MVDRINIDEESSELEAAEHDDTELVPKRGAVSAVWRFFGFKKTDVECCRAKVVVGGGNTSNLLHHLSRKHVLEYQECMKLRSALSTSAAGNTGNAKEKSSQMSLQDAFARGTLYDRKSKRWNEITNSVTIHQAKDMVPLNTVEKGGFKQMIKTLDPRYKLPSRKYFSQVAIPNLYQQNRCDGQTVRHFAATTDMWSSRTMEPYLSLTVHFISEEWLLQSHCLQTSYFPEDHTGELLAAGLHEALDSWGLSEEKLVAITTDNGANIKKAIELNNWTRLQCFGHRLHLAIERGVKDDRIQRAVGVCKEIVSAFSYSWKKRRDLAIVQNDLGLPKHVLMRRLQDVDVLEAVNKVLSPLQDFTDASSGEKYVSVSYLKPVPSLFNSSILAEEETDTQLTKDVKGNILAYLNDKYSDQVTDDLLDLASLLDPRFRTKYMEKEKVEQVLSRAVEEIMALTRAQDTLSGAAGGAEGAAEAEHVPTPEEKTKKTLASFFKRQKSSSSSSSLSEEDIRRELSIYRPQRWKVMQTH</sequence>
<evidence type="ECO:0000256" key="4">
    <source>
        <dbReference type="ARBA" id="ARBA00023015"/>
    </source>
</evidence>
<evidence type="ECO:0000256" key="2">
    <source>
        <dbReference type="ARBA" id="ARBA00022771"/>
    </source>
</evidence>
<feature type="compositionally biased region" description="Basic and acidic residues" evidence="6">
    <location>
        <begin position="472"/>
        <end position="484"/>
    </location>
</feature>
<dbReference type="GO" id="GO:0008270">
    <property type="term" value="F:zinc ion binding"/>
    <property type="evidence" value="ECO:0007669"/>
    <property type="project" value="UniProtKB-KW"/>
</dbReference>
<keyword evidence="9" id="KW-1185">Reference proteome</keyword>
<protein>
    <submittedName>
        <fullName evidence="8">Zinc finger BED domain-containing protein 1</fullName>
    </submittedName>
</protein>
<keyword evidence="2" id="KW-0863">Zinc-finger</keyword>
<dbReference type="InterPro" id="IPR052035">
    <property type="entry name" value="ZnF_BED_domain_contain"/>
</dbReference>
<dbReference type="InterPro" id="IPR036236">
    <property type="entry name" value="Znf_C2H2_sf"/>
</dbReference>
<name>A0AA47M044_MERPO</name>
<accession>A0AA47M044</accession>
<dbReference type="AlphaFoldDB" id="A0AA47M044"/>
<organism evidence="8 9">
    <name type="scientific">Merluccius polli</name>
    <name type="common">Benguela hake</name>
    <name type="synonym">Merluccius cadenati</name>
    <dbReference type="NCBI Taxonomy" id="89951"/>
    <lineage>
        <taxon>Eukaryota</taxon>
        <taxon>Metazoa</taxon>
        <taxon>Chordata</taxon>
        <taxon>Craniata</taxon>
        <taxon>Vertebrata</taxon>
        <taxon>Euteleostomi</taxon>
        <taxon>Actinopterygii</taxon>
        <taxon>Neopterygii</taxon>
        <taxon>Teleostei</taxon>
        <taxon>Neoteleostei</taxon>
        <taxon>Acanthomorphata</taxon>
        <taxon>Zeiogadaria</taxon>
        <taxon>Gadariae</taxon>
        <taxon>Gadiformes</taxon>
        <taxon>Gadoidei</taxon>
        <taxon>Merlucciidae</taxon>
        <taxon>Merluccius</taxon>
    </lineage>
</organism>
<dbReference type="Pfam" id="PF02892">
    <property type="entry name" value="zf-BED"/>
    <property type="match status" value="1"/>
</dbReference>
<dbReference type="Proteomes" id="UP001174136">
    <property type="component" value="Unassembled WGS sequence"/>
</dbReference>
<keyword evidence="5" id="KW-0804">Transcription</keyword>
<reference evidence="8" key="1">
    <citation type="journal article" date="2023" name="Front. Mar. Sci.">
        <title>A new Merluccius polli reference genome to investigate the effects of global change in West African waters.</title>
        <authorList>
            <person name="Mateo J.L."/>
            <person name="Blanco-Fernandez C."/>
            <person name="Garcia-Vazquez E."/>
            <person name="Machado-Schiaffino G."/>
        </authorList>
    </citation>
    <scope>NUCLEOTIDE SEQUENCE</scope>
    <source>
        <strain evidence="8">C29</strain>
        <tissue evidence="8">Fin</tissue>
    </source>
</reference>
<proteinExistence type="predicted"/>
<evidence type="ECO:0000313" key="9">
    <source>
        <dbReference type="Proteomes" id="UP001174136"/>
    </source>
</evidence>
<feature type="domain" description="BED-type" evidence="7">
    <location>
        <begin position="32"/>
        <end position="70"/>
    </location>
</feature>
<evidence type="ECO:0000256" key="5">
    <source>
        <dbReference type="ARBA" id="ARBA00023163"/>
    </source>
</evidence>
<dbReference type="PANTHER" id="PTHR46481:SF9">
    <property type="entry name" value="ZINC FINGER BED DOMAIN-CONTAINING PROTEIN 1-LIKE"/>
    <property type="match status" value="1"/>
</dbReference>
<dbReference type="SUPFAM" id="SSF140996">
    <property type="entry name" value="Hermes dimerisation domain"/>
    <property type="match status" value="1"/>
</dbReference>
<evidence type="ECO:0000256" key="3">
    <source>
        <dbReference type="ARBA" id="ARBA00022833"/>
    </source>
</evidence>
<dbReference type="SMART" id="SM00614">
    <property type="entry name" value="ZnF_BED"/>
    <property type="match status" value="1"/>
</dbReference>
<evidence type="ECO:0000256" key="1">
    <source>
        <dbReference type="ARBA" id="ARBA00022723"/>
    </source>
</evidence>
<gene>
    <name evidence="8" type="primary">ZBED1_228</name>
    <name evidence="8" type="ORF">N1851_034105</name>
</gene>
<dbReference type="PANTHER" id="PTHR46481">
    <property type="entry name" value="ZINC FINGER BED DOMAIN-CONTAINING PROTEIN 4"/>
    <property type="match status" value="1"/>
</dbReference>